<dbReference type="AlphaFoldDB" id="A0A4C1WYU2"/>
<proteinExistence type="predicted"/>
<organism evidence="1 2">
    <name type="scientific">Eumeta variegata</name>
    <name type="common">Bagworm moth</name>
    <name type="synonym">Eumeta japonica</name>
    <dbReference type="NCBI Taxonomy" id="151549"/>
    <lineage>
        <taxon>Eukaryota</taxon>
        <taxon>Metazoa</taxon>
        <taxon>Ecdysozoa</taxon>
        <taxon>Arthropoda</taxon>
        <taxon>Hexapoda</taxon>
        <taxon>Insecta</taxon>
        <taxon>Pterygota</taxon>
        <taxon>Neoptera</taxon>
        <taxon>Endopterygota</taxon>
        <taxon>Lepidoptera</taxon>
        <taxon>Glossata</taxon>
        <taxon>Ditrysia</taxon>
        <taxon>Tineoidea</taxon>
        <taxon>Psychidae</taxon>
        <taxon>Oiketicinae</taxon>
        <taxon>Eumeta</taxon>
    </lineage>
</organism>
<evidence type="ECO:0000313" key="1">
    <source>
        <dbReference type="EMBL" id="GBP56020.1"/>
    </source>
</evidence>
<reference evidence="1 2" key="1">
    <citation type="journal article" date="2019" name="Commun. Biol.">
        <title>The bagworm genome reveals a unique fibroin gene that provides high tensile strength.</title>
        <authorList>
            <person name="Kono N."/>
            <person name="Nakamura H."/>
            <person name="Ohtoshi R."/>
            <person name="Tomita M."/>
            <person name="Numata K."/>
            <person name="Arakawa K."/>
        </authorList>
    </citation>
    <scope>NUCLEOTIDE SEQUENCE [LARGE SCALE GENOMIC DNA]</scope>
</reference>
<evidence type="ECO:0000313" key="2">
    <source>
        <dbReference type="Proteomes" id="UP000299102"/>
    </source>
</evidence>
<sequence>MHSSPTTTEGHSRIRFGRRKCVSVARAAAAGGFRGALSARRSPLSVAIARSVSRRQTLIRPRIALLESDGTFAH</sequence>
<comment type="caution">
    <text evidence="1">The sequence shown here is derived from an EMBL/GenBank/DDBJ whole genome shotgun (WGS) entry which is preliminary data.</text>
</comment>
<dbReference type="EMBL" id="BGZK01000683">
    <property type="protein sequence ID" value="GBP56020.1"/>
    <property type="molecule type" value="Genomic_DNA"/>
</dbReference>
<protein>
    <submittedName>
        <fullName evidence="1">Uncharacterized protein</fullName>
    </submittedName>
</protein>
<name>A0A4C1WYU2_EUMVA</name>
<accession>A0A4C1WYU2</accession>
<keyword evidence="2" id="KW-1185">Reference proteome</keyword>
<dbReference type="Proteomes" id="UP000299102">
    <property type="component" value="Unassembled WGS sequence"/>
</dbReference>
<gene>
    <name evidence="1" type="ORF">EVAR_97441_1</name>
</gene>